<dbReference type="WBParaSite" id="BXY_1587400.1">
    <property type="protein sequence ID" value="BXY_1587400.1"/>
    <property type="gene ID" value="BXY_1587400"/>
</dbReference>
<name>A0A1I7SS57_BURXY</name>
<reference evidence="5" key="1">
    <citation type="submission" date="2016-11" db="UniProtKB">
        <authorList>
            <consortium name="WormBaseParasite"/>
        </authorList>
    </citation>
    <scope>IDENTIFICATION</scope>
</reference>
<feature type="region of interest" description="Disordered" evidence="1">
    <location>
        <begin position="829"/>
        <end position="881"/>
    </location>
</feature>
<dbReference type="Proteomes" id="UP000582659">
    <property type="component" value="Unassembled WGS sequence"/>
</dbReference>
<dbReference type="Proteomes" id="UP000095284">
    <property type="component" value="Unplaced"/>
</dbReference>
<organism evidence="3 5">
    <name type="scientific">Bursaphelenchus xylophilus</name>
    <name type="common">Pinewood nematode worm</name>
    <name type="synonym">Aphelenchoides xylophilus</name>
    <dbReference type="NCBI Taxonomy" id="6326"/>
    <lineage>
        <taxon>Eukaryota</taxon>
        <taxon>Metazoa</taxon>
        <taxon>Ecdysozoa</taxon>
        <taxon>Nematoda</taxon>
        <taxon>Chromadorea</taxon>
        <taxon>Rhabditida</taxon>
        <taxon>Tylenchina</taxon>
        <taxon>Tylenchomorpha</taxon>
        <taxon>Aphelenchoidea</taxon>
        <taxon>Aphelenchoididae</taxon>
        <taxon>Bursaphelenchus</taxon>
    </lineage>
</organism>
<dbReference type="EMBL" id="CAJFDI010000003">
    <property type="protein sequence ID" value="CAD5219963.1"/>
    <property type="molecule type" value="Genomic_DNA"/>
</dbReference>
<sequence length="881" mass="99750">MATTTRNLSSSPQLASRLVDLSVADSRSVSPPISPVVRNSTQIRRNITTRLNQLIRDFPSLVSILQSISALETPRDDFVDPNISEYSDFPRDLEYFQDRIDIIDQQLIKWDEIIEELSLVDIEASVLEEGVKNKYFEDHQLDTHLGKFRHLCRSGLLHSRRLQLVIPGQRSSSLTTCISPTSRRQSPVMQRAFTPDQHFFHDELPEPQFPRQSAFRPTRDPQVQNGPSFHPSQAPARNPFLNRPFPVRPSPPENSCSVPYQKLPKFDEIPLFSGDLTAFKPFWDYFEPRIHLVPAPAYEKMIRLQHALKGGSAAYIVENRARTLEDYESVITILTTRYLDQSKIEDFLEFELLAISPPIHDDSRSLLEFADKIDTFKSRFRHNRSEIPRNVVKKLFYKLDTETRRHATLRSSVKGYDLNNVDEFLKFLYELAAETEKWFFAPGKENVKPHTRSNPVVTPKNHFRIHGSVDTPSGCPFCSENHKASDCSKVKSYDARMQSLKFQRKCYRCLNPNHLSSACEKEFSCEKCGKNHHTFMCPPRRDPPVISPSNSVPVGDSESNALCFTIMSKSEPPPVFSSQVGTKFCMLSVNCQCSESVPPNPVNLFVDCGSDINFMKKSAVISDIPLVFDRSLIVSSFHGSIRVKSCRLNVVFSPNENQRFNFVPVVSPNPVGFTVHVVDDTLFERLKGSRFSREVDVILGVDAMMALQFSVTEYRSDAGYQLVKTSLGYFEAGSRCPFTQLHPTNIVPPPLCPIVCKEPIVGISNPCSPVAKEQFSAPDLAVIPDAVPVSHALISRQIDPPQRMFSSPCQDLKRRILVNGHMIDYGPKLPFKFTGDDPPTMRKRDGTNGQKETKDVARPPEIASGQLMEKSKWPPECHDFA</sequence>
<gene>
    <name evidence="2" type="ORF">BXYJ_LOCUS5941</name>
</gene>
<dbReference type="Proteomes" id="UP000659654">
    <property type="component" value="Unassembled WGS sequence"/>
</dbReference>
<feature type="region of interest" description="Disordered" evidence="1">
    <location>
        <begin position="214"/>
        <end position="237"/>
    </location>
</feature>
<feature type="compositionally biased region" description="Polar residues" evidence="1">
    <location>
        <begin position="221"/>
        <end position="231"/>
    </location>
</feature>
<keyword evidence="4" id="KW-1185">Reference proteome</keyword>
<dbReference type="PANTHER" id="PTHR47331">
    <property type="entry name" value="PHD-TYPE DOMAIN-CONTAINING PROTEIN"/>
    <property type="match status" value="1"/>
</dbReference>
<dbReference type="EMBL" id="CAJFCV020000003">
    <property type="protein sequence ID" value="CAG9105638.1"/>
    <property type="molecule type" value="Genomic_DNA"/>
</dbReference>
<dbReference type="Pfam" id="PF03564">
    <property type="entry name" value="DUF1759"/>
    <property type="match status" value="1"/>
</dbReference>
<evidence type="ECO:0000313" key="3">
    <source>
        <dbReference type="Proteomes" id="UP000095284"/>
    </source>
</evidence>
<dbReference type="OrthoDB" id="5984724at2759"/>
<evidence type="ECO:0000313" key="5">
    <source>
        <dbReference type="WBParaSite" id="BXY_1587400.1"/>
    </source>
</evidence>
<evidence type="ECO:0000313" key="4">
    <source>
        <dbReference type="Proteomes" id="UP000659654"/>
    </source>
</evidence>
<evidence type="ECO:0000256" key="1">
    <source>
        <dbReference type="SAM" id="MobiDB-lite"/>
    </source>
</evidence>
<dbReference type="PANTHER" id="PTHR47331:SF1">
    <property type="entry name" value="GAG-LIKE PROTEIN"/>
    <property type="match status" value="1"/>
</dbReference>
<reference evidence="2" key="2">
    <citation type="submission" date="2020-09" db="EMBL/GenBank/DDBJ databases">
        <authorList>
            <person name="Kikuchi T."/>
        </authorList>
    </citation>
    <scope>NUCLEOTIDE SEQUENCE</scope>
    <source>
        <strain evidence="2">Ka4C1</strain>
    </source>
</reference>
<dbReference type="AlphaFoldDB" id="A0A1I7SS57"/>
<evidence type="ECO:0000313" key="2">
    <source>
        <dbReference type="EMBL" id="CAD5219963.1"/>
    </source>
</evidence>
<feature type="compositionally biased region" description="Basic and acidic residues" evidence="1">
    <location>
        <begin position="869"/>
        <end position="881"/>
    </location>
</feature>
<dbReference type="InterPro" id="IPR005312">
    <property type="entry name" value="DUF1759"/>
</dbReference>
<protein>
    <submittedName>
        <fullName evidence="2">(pine wood nematode) hypothetical protein</fullName>
    </submittedName>
</protein>
<accession>A0A1I7SS57</accession>
<feature type="compositionally biased region" description="Basic and acidic residues" evidence="1">
    <location>
        <begin position="839"/>
        <end position="858"/>
    </location>
</feature>
<proteinExistence type="predicted"/>